<name>Q21GQ4_SACD2</name>
<dbReference type="ESTHER" id="sacd2-q21gq4">
    <property type="family name" value="A85-IroE-IroD-Fes-Yiel"/>
</dbReference>
<feature type="chain" id="PRO_5004200462" evidence="1">
    <location>
        <begin position="23"/>
        <end position="309"/>
    </location>
</feature>
<dbReference type="STRING" id="203122.Sde_2868"/>
<dbReference type="Gene3D" id="3.40.50.1820">
    <property type="entry name" value="alpha/beta hydrolase"/>
    <property type="match status" value="1"/>
</dbReference>
<dbReference type="Pfam" id="PF00756">
    <property type="entry name" value="Esterase"/>
    <property type="match status" value="1"/>
</dbReference>
<reference evidence="2 3" key="1">
    <citation type="journal article" date="2008" name="PLoS Genet.">
        <title>Complete genome sequence of the complex carbohydrate-degrading marine bacterium, Saccharophagus degradans strain 2-40 T.</title>
        <authorList>
            <person name="Weiner R.M."/>
            <person name="Taylor L.E.II."/>
            <person name="Henrissat B."/>
            <person name="Hauser L."/>
            <person name="Land M."/>
            <person name="Coutinho P.M."/>
            <person name="Rancurel C."/>
            <person name="Saunders E.H."/>
            <person name="Longmire A.G."/>
            <person name="Zhang H."/>
            <person name="Bayer E.A."/>
            <person name="Gilbert H.J."/>
            <person name="Larimer F."/>
            <person name="Zhulin I.B."/>
            <person name="Ekborg N.A."/>
            <person name="Lamed R."/>
            <person name="Richardson P.M."/>
            <person name="Borovok I."/>
            <person name="Hutcheson S."/>
        </authorList>
    </citation>
    <scope>NUCLEOTIDE SEQUENCE [LARGE SCALE GENOMIC DNA]</scope>
    <source>
        <strain evidence="3">2-40 / ATCC 43961 / DSM 17024</strain>
    </source>
</reference>
<dbReference type="SUPFAM" id="SSF53474">
    <property type="entry name" value="alpha/beta-Hydrolases"/>
    <property type="match status" value="1"/>
</dbReference>
<keyword evidence="3" id="KW-1185">Reference proteome</keyword>
<accession>Q21GQ4</accession>
<dbReference type="RefSeq" id="WP_011469341.1">
    <property type="nucleotide sequence ID" value="NC_007912.1"/>
</dbReference>
<dbReference type="PANTHER" id="PTHR48098:SF6">
    <property type="entry name" value="FERRI-BACILLIBACTIN ESTERASE BESA"/>
    <property type="match status" value="1"/>
</dbReference>
<evidence type="ECO:0000256" key="1">
    <source>
        <dbReference type="SAM" id="SignalP"/>
    </source>
</evidence>
<dbReference type="InterPro" id="IPR000801">
    <property type="entry name" value="Esterase-like"/>
</dbReference>
<evidence type="ECO:0000313" key="3">
    <source>
        <dbReference type="Proteomes" id="UP000001947"/>
    </source>
</evidence>
<dbReference type="InterPro" id="IPR029058">
    <property type="entry name" value="AB_hydrolase_fold"/>
</dbReference>
<dbReference type="OrthoDB" id="6381520at2"/>
<keyword evidence="1" id="KW-0732">Signal</keyword>
<dbReference type="eggNOG" id="COG2819">
    <property type="taxonomic scope" value="Bacteria"/>
</dbReference>
<dbReference type="AlphaFoldDB" id="Q21GQ4"/>
<dbReference type="Proteomes" id="UP000001947">
    <property type="component" value="Chromosome"/>
</dbReference>
<dbReference type="EMBL" id="CP000282">
    <property type="protein sequence ID" value="ABD82125.1"/>
    <property type="molecule type" value="Genomic_DNA"/>
</dbReference>
<sequence length="309" mass="35121">MGNTYKLVMVCIAVTWAVFAGAAPSQDFNVEDWARENIRSSATQGIPITTSLTDNKHYLLNIYLPESYHQNTDKHFPVVYLLDPYWDFNAITSMLGALVYDKYIPELIVVGIGYAGDNPDFGSLRQLDYTPTVNKFDKNSGGAKAFLSFLENEVIPKIESDLRVDPSFRGLVGSSLGGLFGLYSMFERPELFQGYIVCSPAILWGRRWIMQREIEFFWGDSKELWKDTPARNLPTRLFMAAGEPETELNWLYEVQAFDRLIAHRKYSDFSYEFHTIAGVHHGGVKFPTFARGLAFIFKQYIANGSTGQH</sequence>
<organism evidence="2 3">
    <name type="scientific">Saccharophagus degradans (strain 2-40 / ATCC 43961 / DSM 17024)</name>
    <dbReference type="NCBI Taxonomy" id="203122"/>
    <lineage>
        <taxon>Bacteria</taxon>
        <taxon>Pseudomonadati</taxon>
        <taxon>Pseudomonadota</taxon>
        <taxon>Gammaproteobacteria</taxon>
        <taxon>Cellvibrionales</taxon>
        <taxon>Cellvibrionaceae</taxon>
        <taxon>Saccharophagus</taxon>
    </lineage>
</organism>
<dbReference type="GeneID" id="98615689"/>
<dbReference type="HOGENOM" id="CLU_039834_0_2_6"/>
<feature type="signal peptide" evidence="1">
    <location>
        <begin position="1"/>
        <end position="22"/>
    </location>
</feature>
<dbReference type="PANTHER" id="PTHR48098">
    <property type="entry name" value="ENTEROCHELIN ESTERASE-RELATED"/>
    <property type="match status" value="1"/>
</dbReference>
<dbReference type="InterPro" id="IPR050583">
    <property type="entry name" value="Mycobacterial_A85_antigen"/>
</dbReference>
<gene>
    <name evidence="2" type="ordered locus">Sde_2868</name>
</gene>
<protein>
    <submittedName>
        <fullName evidence="2">Putative esterase</fullName>
    </submittedName>
</protein>
<proteinExistence type="predicted"/>
<evidence type="ECO:0000313" key="2">
    <source>
        <dbReference type="EMBL" id="ABD82125.1"/>
    </source>
</evidence>
<dbReference type="KEGG" id="sde:Sde_2868"/>